<dbReference type="EMBL" id="JABBNB010000023">
    <property type="protein sequence ID" value="NMO03418.1"/>
    <property type="molecule type" value="Genomic_DNA"/>
</dbReference>
<proteinExistence type="predicted"/>
<sequence length="161" mass="16995">MDHVIDYFFGTGTGPSTHWFAAPDADLDHDGTPDAVLLDFDGDGRVDDAMWDSDGDGVADVAALDLDDDGVPDAFFADGGSGLWEKPTSPAPRVPPPADAPDVTYDLDDDGTVDAKATEVRRDGDARSAGRVYLDTDGDGRFDYVLIDRDGDGVADAGEKL</sequence>
<dbReference type="Proteomes" id="UP000550729">
    <property type="component" value="Unassembled WGS sequence"/>
</dbReference>
<evidence type="ECO:0000313" key="3">
    <source>
        <dbReference type="Proteomes" id="UP000550729"/>
    </source>
</evidence>
<keyword evidence="3" id="KW-1185">Reference proteome</keyword>
<evidence type="ECO:0000313" key="2">
    <source>
        <dbReference type="EMBL" id="NMO03418.1"/>
    </source>
</evidence>
<feature type="compositionally biased region" description="Pro residues" evidence="1">
    <location>
        <begin position="89"/>
        <end position="99"/>
    </location>
</feature>
<accession>A0A848L738</accession>
<name>A0A848L738_9ACTN</name>
<comment type="caution">
    <text evidence="2">The sequence shown here is derived from an EMBL/GenBank/DDBJ whole genome shotgun (WGS) entry which is preliminary data.</text>
</comment>
<dbReference type="SUPFAM" id="SSF103647">
    <property type="entry name" value="TSP type-3 repeat"/>
    <property type="match status" value="2"/>
</dbReference>
<gene>
    <name evidence="2" type="ORF">HH308_19570</name>
</gene>
<dbReference type="AlphaFoldDB" id="A0A848L738"/>
<evidence type="ECO:0000256" key="1">
    <source>
        <dbReference type="SAM" id="MobiDB-lite"/>
    </source>
</evidence>
<organism evidence="2 3">
    <name type="scientific">Gordonia asplenii</name>
    <dbReference type="NCBI Taxonomy" id="2725283"/>
    <lineage>
        <taxon>Bacteria</taxon>
        <taxon>Bacillati</taxon>
        <taxon>Actinomycetota</taxon>
        <taxon>Actinomycetes</taxon>
        <taxon>Mycobacteriales</taxon>
        <taxon>Gordoniaceae</taxon>
        <taxon>Gordonia</taxon>
    </lineage>
</organism>
<dbReference type="InterPro" id="IPR028974">
    <property type="entry name" value="TSP_type-3_rpt"/>
</dbReference>
<protein>
    <recommendedName>
        <fullName evidence="4">Pullulanase</fullName>
    </recommendedName>
</protein>
<dbReference type="GO" id="GO:0005509">
    <property type="term" value="F:calcium ion binding"/>
    <property type="evidence" value="ECO:0007669"/>
    <property type="project" value="InterPro"/>
</dbReference>
<feature type="region of interest" description="Disordered" evidence="1">
    <location>
        <begin position="79"/>
        <end position="106"/>
    </location>
</feature>
<reference evidence="2 3" key="1">
    <citation type="submission" date="2020-04" db="EMBL/GenBank/DDBJ databases">
        <title>Gordonia sp. nov. TBRC 11910.</title>
        <authorList>
            <person name="Suriyachadkun C."/>
        </authorList>
    </citation>
    <scope>NUCLEOTIDE SEQUENCE [LARGE SCALE GENOMIC DNA]</scope>
    <source>
        <strain evidence="2 3">TBRC 11910</strain>
    </source>
</reference>
<evidence type="ECO:0008006" key="4">
    <source>
        <dbReference type="Google" id="ProtNLM"/>
    </source>
</evidence>
<dbReference type="RefSeq" id="WP_170195927.1">
    <property type="nucleotide sequence ID" value="NZ_JABBNB010000023.1"/>
</dbReference>